<gene>
    <name evidence="3" type="ORF">BO82DRAFT_132979</name>
</gene>
<dbReference type="VEuPathDB" id="FungiDB:BO82DRAFT_132979"/>
<feature type="region of interest" description="Disordered" evidence="1">
    <location>
        <begin position="32"/>
        <end position="68"/>
    </location>
</feature>
<evidence type="ECO:0000256" key="2">
    <source>
        <dbReference type="SAM" id="SignalP"/>
    </source>
</evidence>
<evidence type="ECO:0000313" key="3">
    <source>
        <dbReference type="EMBL" id="PYH79425.1"/>
    </source>
</evidence>
<name>A0A319C2U0_9EURO</name>
<keyword evidence="2" id="KW-0732">Signal</keyword>
<feature type="chain" id="PRO_5016309194" description="Secreted protein" evidence="2">
    <location>
        <begin position="22"/>
        <end position="133"/>
    </location>
</feature>
<evidence type="ECO:0000256" key="1">
    <source>
        <dbReference type="SAM" id="MobiDB-lite"/>
    </source>
</evidence>
<organism evidence="3 4">
    <name type="scientific">Aspergillus uvarum CBS 121591</name>
    <dbReference type="NCBI Taxonomy" id="1448315"/>
    <lineage>
        <taxon>Eukaryota</taxon>
        <taxon>Fungi</taxon>
        <taxon>Dikarya</taxon>
        <taxon>Ascomycota</taxon>
        <taxon>Pezizomycotina</taxon>
        <taxon>Eurotiomycetes</taxon>
        <taxon>Eurotiomycetidae</taxon>
        <taxon>Eurotiales</taxon>
        <taxon>Aspergillaceae</taxon>
        <taxon>Aspergillus</taxon>
        <taxon>Aspergillus subgen. Circumdati</taxon>
    </lineage>
</organism>
<evidence type="ECO:0008006" key="5">
    <source>
        <dbReference type="Google" id="ProtNLM"/>
    </source>
</evidence>
<dbReference type="Proteomes" id="UP000248340">
    <property type="component" value="Unassembled WGS sequence"/>
</dbReference>
<dbReference type="RefSeq" id="XP_025489625.1">
    <property type="nucleotide sequence ID" value="XM_025629985.1"/>
</dbReference>
<dbReference type="EMBL" id="KZ821719">
    <property type="protein sequence ID" value="PYH79425.1"/>
    <property type="molecule type" value="Genomic_DNA"/>
</dbReference>
<reference evidence="3 4" key="1">
    <citation type="submission" date="2016-12" db="EMBL/GenBank/DDBJ databases">
        <title>The genomes of Aspergillus section Nigri reveals drivers in fungal speciation.</title>
        <authorList>
            <consortium name="DOE Joint Genome Institute"/>
            <person name="Vesth T.C."/>
            <person name="Nybo J."/>
            <person name="Theobald S."/>
            <person name="Brandl J."/>
            <person name="Frisvad J.C."/>
            <person name="Nielsen K.F."/>
            <person name="Lyhne E.K."/>
            <person name="Kogle M.E."/>
            <person name="Kuo A."/>
            <person name="Riley R."/>
            <person name="Clum A."/>
            <person name="Nolan M."/>
            <person name="Lipzen A."/>
            <person name="Salamov A."/>
            <person name="Henrissat B."/>
            <person name="Wiebenga A."/>
            <person name="De Vries R.P."/>
            <person name="Grigoriev I.V."/>
            <person name="Mortensen U.H."/>
            <person name="Andersen M.R."/>
            <person name="Baker S.E."/>
        </authorList>
    </citation>
    <scope>NUCLEOTIDE SEQUENCE [LARGE SCALE GENOMIC DNA]</scope>
    <source>
        <strain evidence="3 4">CBS 121591</strain>
    </source>
</reference>
<dbReference type="GeneID" id="37132726"/>
<sequence length="133" mass="15352">MRWRHVCVCVCVCVCVWQFVCVPLQSERLTKTPCKTPRESKQKRRTPNGRSNAYIKNPTRYEEADQAEEEAVKETILRNVDHNSRTVMKQGGKCFTHGGKVATRACARHPRKFKRAWSSMLEEGKDQGVRESI</sequence>
<dbReference type="AlphaFoldDB" id="A0A319C2U0"/>
<proteinExistence type="predicted"/>
<keyword evidence="4" id="KW-1185">Reference proteome</keyword>
<evidence type="ECO:0000313" key="4">
    <source>
        <dbReference type="Proteomes" id="UP000248340"/>
    </source>
</evidence>
<feature type="signal peptide" evidence="2">
    <location>
        <begin position="1"/>
        <end position="21"/>
    </location>
</feature>
<protein>
    <recommendedName>
        <fullName evidence="5">Secreted protein</fullName>
    </recommendedName>
</protein>
<accession>A0A319C2U0</accession>